<name>A0A165HFG3_9BASI</name>
<organism evidence="2 3">
    <name type="scientific">Calocera cornea HHB12733</name>
    <dbReference type="NCBI Taxonomy" id="1353952"/>
    <lineage>
        <taxon>Eukaryota</taxon>
        <taxon>Fungi</taxon>
        <taxon>Dikarya</taxon>
        <taxon>Basidiomycota</taxon>
        <taxon>Agaricomycotina</taxon>
        <taxon>Dacrymycetes</taxon>
        <taxon>Dacrymycetales</taxon>
        <taxon>Dacrymycetaceae</taxon>
        <taxon>Calocera</taxon>
    </lineage>
</organism>
<accession>A0A165HFG3</accession>
<keyword evidence="3" id="KW-1185">Reference proteome</keyword>
<evidence type="ECO:0000313" key="2">
    <source>
        <dbReference type="EMBL" id="KZT59229.1"/>
    </source>
</evidence>
<reference evidence="2 3" key="1">
    <citation type="journal article" date="2016" name="Mol. Biol. Evol.">
        <title>Comparative Genomics of Early-Diverging Mushroom-Forming Fungi Provides Insights into the Origins of Lignocellulose Decay Capabilities.</title>
        <authorList>
            <person name="Nagy L.G."/>
            <person name="Riley R."/>
            <person name="Tritt A."/>
            <person name="Adam C."/>
            <person name="Daum C."/>
            <person name="Floudas D."/>
            <person name="Sun H."/>
            <person name="Yadav J.S."/>
            <person name="Pangilinan J."/>
            <person name="Larsson K.H."/>
            <person name="Matsuura K."/>
            <person name="Barry K."/>
            <person name="Labutti K."/>
            <person name="Kuo R."/>
            <person name="Ohm R.A."/>
            <person name="Bhattacharya S.S."/>
            <person name="Shirouzu T."/>
            <person name="Yoshinaga Y."/>
            <person name="Martin F.M."/>
            <person name="Grigoriev I.V."/>
            <person name="Hibbett D.S."/>
        </authorList>
    </citation>
    <scope>NUCLEOTIDE SEQUENCE [LARGE SCALE GENOMIC DNA]</scope>
    <source>
        <strain evidence="2 3">HHB12733</strain>
    </source>
</reference>
<feature type="region of interest" description="Disordered" evidence="1">
    <location>
        <begin position="15"/>
        <end position="38"/>
    </location>
</feature>
<gene>
    <name evidence="2" type="ORF">CALCODRAFT_198340</name>
</gene>
<dbReference type="AlphaFoldDB" id="A0A165HFG3"/>
<sequence length="267" mass="29447">MLLLAKGFYSRPWSPLAPSARTAPSAPAHQLMQTQTQTQAQTQAQPLPAAARRARALEGVGRVTRTGTGVWQPKPAERESKVALCEGKPTASYHTVLTDSCSCQLPSDAAGRLLPTADCRLPTADCRLPALPSRRHTGISARPTSRQAGRQGTVLPYRRGSARRQPSQFLWYVTPTRAEFAKRQNTGTPEHRNTESYPLCPSVRIRVELVLPTTFRRPTTDGLLSTYCDVYPTGGPFSRTYPEYRRSPLPPPASAKAEQAVQYYSTW</sequence>
<dbReference type="InParanoid" id="A0A165HFG3"/>
<dbReference type="EMBL" id="KV423942">
    <property type="protein sequence ID" value="KZT59229.1"/>
    <property type="molecule type" value="Genomic_DNA"/>
</dbReference>
<protein>
    <submittedName>
        <fullName evidence="2">Uncharacterized protein</fullName>
    </submittedName>
</protein>
<dbReference type="Proteomes" id="UP000076842">
    <property type="component" value="Unassembled WGS sequence"/>
</dbReference>
<evidence type="ECO:0000256" key="1">
    <source>
        <dbReference type="SAM" id="MobiDB-lite"/>
    </source>
</evidence>
<evidence type="ECO:0000313" key="3">
    <source>
        <dbReference type="Proteomes" id="UP000076842"/>
    </source>
</evidence>
<proteinExistence type="predicted"/>